<reference evidence="1 2" key="1">
    <citation type="journal article" date="2022" name="Front. Cell. Infect. Microbiol.">
        <title>The Genomes of Two Strains of Taenia crassiceps the Animal Model for the Study of Human Cysticercosis.</title>
        <authorList>
            <person name="Bobes R.J."/>
            <person name="Estrada K."/>
            <person name="Rios-Valencia D.G."/>
            <person name="Calderon-Gallegos A."/>
            <person name="de la Torre P."/>
            <person name="Carrero J.C."/>
            <person name="Sanchez-Flores A."/>
            <person name="Laclette J.P."/>
        </authorList>
    </citation>
    <scope>NUCLEOTIDE SEQUENCE [LARGE SCALE GENOMIC DNA]</scope>
    <source>
        <strain evidence="1">WFUcys</strain>
    </source>
</reference>
<sequence>MLTGNKLRAFMFTYKFAFCLSLVCFCLILLETPQTSGARIQRNLLGVLTNADPLEDPENQLFLEELNSLSPGLHRRLSSKRGFVRLG</sequence>
<accession>A0ABR4QSK2</accession>
<dbReference type="Proteomes" id="UP001651158">
    <property type="component" value="Unassembled WGS sequence"/>
</dbReference>
<comment type="caution">
    <text evidence="1">The sequence shown here is derived from an EMBL/GenBank/DDBJ whole genome shotgun (WGS) entry which is preliminary data.</text>
</comment>
<gene>
    <name evidence="1" type="ORF">TcWFU_005027</name>
</gene>
<keyword evidence="2" id="KW-1185">Reference proteome</keyword>
<evidence type="ECO:0000313" key="1">
    <source>
        <dbReference type="EMBL" id="KAL5112073.1"/>
    </source>
</evidence>
<organism evidence="1 2">
    <name type="scientific">Taenia crassiceps</name>
    <dbReference type="NCBI Taxonomy" id="6207"/>
    <lineage>
        <taxon>Eukaryota</taxon>
        <taxon>Metazoa</taxon>
        <taxon>Spiralia</taxon>
        <taxon>Lophotrochozoa</taxon>
        <taxon>Platyhelminthes</taxon>
        <taxon>Cestoda</taxon>
        <taxon>Eucestoda</taxon>
        <taxon>Cyclophyllidea</taxon>
        <taxon>Taeniidae</taxon>
        <taxon>Taenia</taxon>
    </lineage>
</organism>
<proteinExistence type="predicted"/>
<name>A0ABR4QSK2_9CEST</name>
<evidence type="ECO:0000313" key="2">
    <source>
        <dbReference type="Proteomes" id="UP001651158"/>
    </source>
</evidence>
<dbReference type="EMBL" id="JAKROA010000001">
    <property type="protein sequence ID" value="KAL5112073.1"/>
    <property type="molecule type" value="Genomic_DNA"/>
</dbReference>
<protein>
    <submittedName>
        <fullName evidence="1">Uncharacterized protein</fullName>
    </submittedName>
</protein>